<dbReference type="GO" id="GO:0071011">
    <property type="term" value="C:precatalytic spliceosome"/>
    <property type="evidence" value="ECO:0007669"/>
    <property type="project" value="TreeGrafter"/>
</dbReference>
<dbReference type="CDD" id="cd12236">
    <property type="entry name" value="RRM_snRNP70"/>
    <property type="match status" value="1"/>
</dbReference>
<evidence type="ECO:0000256" key="6">
    <source>
        <dbReference type="ARBA" id="ARBA00023242"/>
    </source>
</evidence>
<evidence type="ECO:0000256" key="4">
    <source>
        <dbReference type="ARBA" id="ARBA00022664"/>
    </source>
</evidence>
<dbReference type="GO" id="GO:0003729">
    <property type="term" value="F:mRNA binding"/>
    <property type="evidence" value="ECO:0007669"/>
    <property type="project" value="TreeGrafter"/>
</dbReference>
<keyword evidence="6" id="KW-0539">Nucleus</keyword>
<evidence type="ECO:0000256" key="3">
    <source>
        <dbReference type="ARBA" id="ARBA00016996"/>
    </source>
</evidence>
<evidence type="ECO:0000256" key="2">
    <source>
        <dbReference type="ARBA" id="ARBA00004642"/>
    </source>
</evidence>
<dbReference type="InterPro" id="IPR022023">
    <property type="entry name" value="U1snRNP70_N"/>
</dbReference>
<name>A4V6K0_DUGJA</name>
<evidence type="ECO:0000256" key="1">
    <source>
        <dbReference type="ARBA" id="ARBA00004324"/>
    </source>
</evidence>
<dbReference type="GO" id="GO:0000398">
    <property type="term" value="P:mRNA splicing, via spliceosome"/>
    <property type="evidence" value="ECO:0007669"/>
    <property type="project" value="TreeGrafter"/>
</dbReference>
<keyword evidence="4" id="KW-0507">mRNA processing</keyword>
<dbReference type="GO" id="GO:0005685">
    <property type="term" value="C:U1 snRNP"/>
    <property type="evidence" value="ECO:0007669"/>
    <property type="project" value="TreeGrafter"/>
</dbReference>
<feature type="domain" description="RRM" evidence="10">
    <location>
        <begin position="106"/>
        <end position="184"/>
    </location>
</feature>
<keyword evidence="5 8" id="KW-0694">RNA-binding</keyword>
<dbReference type="InterPro" id="IPR034143">
    <property type="entry name" value="snRNP70_RRM"/>
</dbReference>
<feature type="non-terminal residue" evidence="11">
    <location>
        <position position="1"/>
    </location>
</feature>
<evidence type="ECO:0000256" key="8">
    <source>
        <dbReference type="PROSITE-ProRule" id="PRU00176"/>
    </source>
</evidence>
<dbReference type="GO" id="GO:0030619">
    <property type="term" value="F:U1 snRNA binding"/>
    <property type="evidence" value="ECO:0007669"/>
    <property type="project" value="InterPro"/>
</dbReference>
<dbReference type="PANTHER" id="PTHR13952:SF5">
    <property type="entry name" value="U1 SMALL NUCLEAR RIBONUCLEOPROTEIN 70 KDA"/>
    <property type="match status" value="1"/>
</dbReference>
<evidence type="ECO:0000313" key="11">
    <source>
        <dbReference type="EMBL" id="BAF57614.1"/>
    </source>
</evidence>
<dbReference type="AlphaFoldDB" id="A4V6K0"/>
<dbReference type="PROSITE" id="PS50102">
    <property type="entry name" value="RRM"/>
    <property type="match status" value="1"/>
</dbReference>
<dbReference type="FunFam" id="3.30.70.330:FF:000153">
    <property type="entry name" value="U1 small nuclear ribonucleoprotein 70 kDa"/>
    <property type="match status" value="1"/>
</dbReference>
<organism evidence="11">
    <name type="scientific">Dugesia japonica</name>
    <name type="common">Planarian</name>
    <dbReference type="NCBI Taxonomy" id="6161"/>
    <lineage>
        <taxon>Eukaryota</taxon>
        <taxon>Metazoa</taxon>
        <taxon>Spiralia</taxon>
        <taxon>Lophotrochozoa</taxon>
        <taxon>Platyhelminthes</taxon>
        <taxon>Rhabditophora</taxon>
        <taxon>Seriata</taxon>
        <taxon>Tricladida</taxon>
        <taxon>Continenticola</taxon>
        <taxon>Geoplanoidea</taxon>
        <taxon>Dugesiidae</taxon>
        <taxon>Dugesia</taxon>
    </lineage>
</organism>
<dbReference type="GO" id="GO:0071004">
    <property type="term" value="C:U2-type prespliceosome"/>
    <property type="evidence" value="ECO:0007669"/>
    <property type="project" value="TreeGrafter"/>
</dbReference>
<comment type="subcellular location">
    <subcellularLocation>
        <location evidence="1">Nucleus speckle</location>
    </subcellularLocation>
    <subcellularLocation>
        <location evidence="2">Nucleus</location>
        <location evidence="2">Nucleoplasm</location>
    </subcellularLocation>
</comment>
<dbReference type="EMBL" id="AK248084">
    <property type="protein sequence ID" value="BAF57614.1"/>
    <property type="molecule type" value="mRNA"/>
</dbReference>
<feature type="compositionally biased region" description="Basic and acidic residues" evidence="9">
    <location>
        <begin position="233"/>
        <end position="282"/>
    </location>
</feature>
<dbReference type="SMART" id="SM00360">
    <property type="entry name" value="RRM"/>
    <property type="match status" value="1"/>
</dbReference>
<dbReference type="InterPro" id="IPR000504">
    <property type="entry name" value="RRM_dom"/>
</dbReference>
<sequence>FGTRNMTAYLPPNLLALFAARDPIPFAIPIERPKHHRPLPYTGIAQYVKLFEDPSETPIPPKVETREEKRERKRKEKAEQIAYKVEQDLALWNPNEIPSGTKDPYKTLFVARINYDTTENKIRREFEGYGPIKTIRMVKNAMNNKPRGYCFIEYEHERDMHAAYKNADGKKIDGHRVLVDVERARTVRNWRPRRLGGGLGNTRRGPPEQNSKYTTREEPRERDSDRRKRSRSREKDRRDRDRDKEKGKEKEKDRGREDRERDRDKERDRKRDRDRDHETRGDRTKRKRSRSKEHRKHRSRSRGKSKDRSTDRSKDKKRKKDKDREKERENGVVSAAIRQYGEYGADME</sequence>
<reference evidence="11" key="1">
    <citation type="submission" date="2007-04" db="EMBL/GenBank/DDBJ databases">
        <title>DjCBC-1, a conserved DEAD box RNA helicase of the RCK/p54/Me31B family, is a component of RNA-protein complexes in planarian stem cells and neurons.</title>
        <authorList>
            <person name="Kashikawa M."/>
            <person name="Shibata N."/>
            <person name="Agata K."/>
        </authorList>
    </citation>
    <scope>NUCLEOTIDE SEQUENCE</scope>
</reference>
<evidence type="ECO:0000259" key="10">
    <source>
        <dbReference type="PROSITE" id="PS50102"/>
    </source>
</evidence>
<dbReference type="Pfam" id="PF00076">
    <property type="entry name" value="RRM_1"/>
    <property type="match status" value="1"/>
</dbReference>
<evidence type="ECO:0000256" key="5">
    <source>
        <dbReference type="ARBA" id="ARBA00022884"/>
    </source>
</evidence>
<dbReference type="GO" id="GO:0016607">
    <property type="term" value="C:nuclear speck"/>
    <property type="evidence" value="ECO:0007669"/>
    <property type="project" value="UniProtKB-SubCell"/>
</dbReference>
<feature type="compositionally biased region" description="Basic residues" evidence="9">
    <location>
        <begin position="283"/>
        <end position="303"/>
    </location>
</feature>
<dbReference type="Pfam" id="PF12220">
    <property type="entry name" value="U1snRNP70_N"/>
    <property type="match status" value="1"/>
</dbReference>
<dbReference type="InterPro" id="IPR012677">
    <property type="entry name" value="Nucleotide-bd_a/b_plait_sf"/>
</dbReference>
<keyword evidence="7" id="KW-0687">Ribonucleoprotein</keyword>
<dbReference type="InterPro" id="IPR051183">
    <property type="entry name" value="U1_U11-U12_snRNP_70-35kDa"/>
</dbReference>
<proteinExistence type="evidence at transcript level"/>
<dbReference type="InterPro" id="IPR035979">
    <property type="entry name" value="RBD_domain_sf"/>
</dbReference>
<evidence type="ECO:0000256" key="7">
    <source>
        <dbReference type="ARBA" id="ARBA00023274"/>
    </source>
</evidence>
<feature type="region of interest" description="Disordered" evidence="9">
    <location>
        <begin position="189"/>
        <end position="348"/>
    </location>
</feature>
<dbReference type="PANTHER" id="PTHR13952">
    <property type="entry name" value="U1 SMALL NUCLEAR RIBONUCLEOPROTEIN 70 KD"/>
    <property type="match status" value="1"/>
</dbReference>
<dbReference type="SUPFAM" id="SSF54928">
    <property type="entry name" value="RNA-binding domain, RBD"/>
    <property type="match status" value="1"/>
</dbReference>
<protein>
    <recommendedName>
        <fullName evidence="3">U1 small nuclear ribonucleoprotein 70 kDa</fullName>
    </recommendedName>
</protein>
<feature type="compositionally biased region" description="Basic and acidic residues" evidence="9">
    <location>
        <begin position="214"/>
        <end position="226"/>
    </location>
</feature>
<feature type="region of interest" description="Disordered" evidence="9">
    <location>
        <begin position="55"/>
        <end position="75"/>
    </location>
</feature>
<evidence type="ECO:0000256" key="9">
    <source>
        <dbReference type="SAM" id="MobiDB-lite"/>
    </source>
</evidence>
<accession>A4V6K0</accession>
<dbReference type="Gene3D" id="3.30.70.330">
    <property type="match status" value="1"/>
</dbReference>
<feature type="compositionally biased region" description="Basic and acidic residues" evidence="9">
    <location>
        <begin position="304"/>
        <end position="314"/>
    </location>
</feature>